<dbReference type="PANTHER" id="PTHR40051:SF1">
    <property type="entry name" value="YOLD-LIKE FAMILY PROTEIN"/>
    <property type="match status" value="1"/>
</dbReference>
<gene>
    <name evidence="1" type="ORF">ACFYKX_10675</name>
</gene>
<dbReference type="EMBL" id="JBIACK010000004">
    <property type="protein sequence ID" value="MFE8701059.1"/>
    <property type="molecule type" value="Genomic_DNA"/>
</dbReference>
<evidence type="ECO:0000313" key="1">
    <source>
        <dbReference type="EMBL" id="MFE8701059.1"/>
    </source>
</evidence>
<organism evidence="1 2">
    <name type="scientific">Cytobacillus spartinae</name>
    <dbReference type="NCBI Taxonomy" id="3299023"/>
    <lineage>
        <taxon>Bacteria</taxon>
        <taxon>Bacillati</taxon>
        <taxon>Bacillota</taxon>
        <taxon>Bacilli</taxon>
        <taxon>Bacillales</taxon>
        <taxon>Bacillaceae</taxon>
        <taxon>Cytobacillus</taxon>
    </lineage>
</organism>
<sequence>MLRDRGKMKWQGFFMPEHIRALREMEMEMKETKKPLLDEYEMQEMNETIQTALLNRWKVRLTLHERGFERDVEGWIRGVRTHEQILELKTEEELEKVELEALIRVQLLG</sequence>
<dbReference type="InterPro" id="IPR014962">
    <property type="entry name" value="YolD"/>
</dbReference>
<dbReference type="RefSeq" id="WP_389360844.1">
    <property type="nucleotide sequence ID" value="NZ_JBIACK010000004.1"/>
</dbReference>
<protein>
    <submittedName>
        <fullName evidence="1">YolD-like family protein</fullName>
    </submittedName>
</protein>
<name>A0ABW6KA68_9BACI</name>
<dbReference type="Pfam" id="PF08863">
    <property type="entry name" value="YolD"/>
    <property type="match status" value="1"/>
</dbReference>
<keyword evidence="2" id="KW-1185">Reference proteome</keyword>
<comment type="caution">
    <text evidence="1">The sequence shown here is derived from an EMBL/GenBank/DDBJ whole genome shotgun (WGS) entry which is preliminary data.</text>
</comment>
<dbReference type="PANTHER" id="PTHR40051">
    <property type="entry name" value="IG HYPOTHETICAL 15966"/>
    <property type="match status" value="1"/>
</dbReference>
<evidence type="ECO:0000313" key="2">
    <source>
        <dbReference type="Proteomes" id="UP001601059"/>
    </source>
</evidence>
<dbReference type="Proteomes" id="UP001601059">
    <property type="component" value="Unassembled WGS sequence"/>
</dbReference>
<proteinExistence type="predicted"/>
<reference evidence="1 2" key="1">
    <citation type="submission" date="2024-08" db="EMBL/GenBank/DDBJ databases">
        <title>Two novel Cytobacillus novel species.</title>
        <authorList>
            <person name="Liu G."/>
        </authorList>
    </citation>
    <scope>NUCLEOTIDE SEQUENCE [LARGE SCALE GENOMIC DNA]</scope>
    <source>
        <strain evidence="1 2">FJAT-54145</strain>
    </source>
</reference>
<accession>A0ABW6KA68</accession>